<feature type="compositionally biased region" description="Acidic residues" evidence="6">
    <location>
        <begin position="569"/>
        <end position="578"/>
    </location>
</feature>
<feature type="region of interest" description="Disordered" evidence="6">
    <location>
        <begin position="96"/>
        <end position="127"/>
    </location>
</feature>
<name>A8Y3K4_CAEBR</name>
<evidence type="ECO:0000259" key="7">
    <source>
        <dbReference type="PROSITE" id="PS50950"/>
    </source>
</evidence>
<dbReference type="FunCoup" id="A8Y3K4">
    <property type="interactions" value="1497"/>
</dbReference>
<feature type="domain" description="THAP-type" evidence="7">
    <location>
        <begin position="239"/>
        <end position="327"/>
    </location>
</feature>
<feature type="compositionally biased region" description="Basic and acidic residues" evidence="6">
    <location>
        <begin position="174"/>
        <end position="185"/>
    </location>
</feature>
<keyword evidence="4 5" id="KW-0238">DNA-binding</keyword>
<feature type="compositionally biased region" description="Low complexity" evidence="6">
    <location>
        <begin position="783"/>
        <end position="802"/>
    </location>
</feature>
<feature type="compositionally biased region" description="Acidic residues" evidence="6">
    <location>
        <begin position="146"/>
        <end position="157"/>
    </location>
</feature>
<keyword evidence="9" id="KW-1185">Reference proteome</keyword>
<evidence type="ECO:0000313" key="9">
    <source>
        <dbReference type="Proteomes" id="UP000008549"/>
    </source>
</evidence>
<dbReference type="GO" id="GO:0003677">
    <property type="term" value="F:DNA binding"/>
    <property type="evidence" value="ECO:0007669"/>
    <property type="project" value="UniProtKB-UniRule"/>
</dbReference>
<evidence type="ECO:0000256" key="2">
    <source>
        <dbReference type="ARBA" id="ARBA00022771"/>
    </source>
</evidence>
<dbReference type="Pfam" id="PF01827">
    <property type="entry name" value="FTH"/>
    <property type="match status" value="1"/>
</dbReference>
<feature type="region of interest" description="Disordered" evidence="6">
    <location>
        <begin position="466"/>
        <end position="485"/>
    </location>
</feature>
<feature type="region of interest" description="Disordered" evidence="6">
    <location>
        <begin position="912"/>
        <end position="940"/>
    </location>
</feature>
<dbReference type="AlphaFoldDB" id="A8Y3K4"/>
<gene>
    <name evidence="10" type="primary">lin-36</name>
    <name evidence="8" type="synonym">Cbr-lin-36</name>
    <name evidence="10" type="ORF">CBG22961</name>
    <name evidence="8" type="ORF">CBG_22961</name>
</gene>
<organism evidence="8 9">
    <name type="scientific">Caenorhabditis briggsae</name>
    <dbReference type="NCBI Taxonomy" id="6238"/>
    <lineage>
        <taxon>Eukaryota</taxon>
        <taxon>Metazoa</taxon>
        <taxon>Ecdysozoa</taxon>
        <taxon>Nematoda</taxon>
        <taxon>Chromadorea</taxon>
        <taxon>Rhabditida</taxon>
        <taxon>Rhabditina</taxon>
        <taxon>Rhabditomorpha</taxon>
        <taxon>Rhabditoidea</taxon>
        <taxon>Rhabditidae</taxon>
        <taxon>Peloderinae</taxon>
        <taxon>Caenorhabditis</taxon>
    </lineage>
</organism>
<evidence type="ECO:0000313" key="10">
    <source>
        <dbReference type="WormBase" id="CBG22961"/>
    </source>
</evidence>
<dbReference type="InterPro" id="IPR006612">
    <property type="entry name" value="THAP_Znf"/>
</dbReference>
<evidence type="ECO:0000256" key="3">
    <source>
        <dbReference type="ARBA" id="ARBA00022833"/>
    </source>
</evidence>
<feature type="compositionally biased region" description="Basic and acidic residues" evidence="6">
    <location>
        <begin position="659"/>
        <end position="671"/>
    </location>
</feature>
<proteinExistence type="predicted"/>
<dbReference type="PANTHER" id="PTHR48233:SF2">
    <property type="entry name" value="PROTEIN LIN-36"/>
    <property type="match status" value="1"/>
</dbReference>
<feature type="region of interest" description="Disordered" evidence="6">
    <location>
        <begin position="1084"/>
        <end position="1111"/>
    </location>
</feature>
<dbReference type="PANTHER" id="PTHR48233">
    <property type="entry name" value="MUCIN 4B, ISOFORM B-RELATED"/>
    <property type="match status" value="1"/>
</dbReference>
<evidence type="ECO:0000256" key="4">
    <source>
        <dbReference type="ARBA" id="ARBA00023125"/>
    </source>
</evidence>
<dbReference type="eggNOG" id="ENOG502TG7M">
    <property type="taxonomic scope" value="Eukaryota"/>
</dbReference>
<feature type="compositionally biased region" description="Polar residues" evidence="6">
    <location>
        <begin position="931"/>
        <end position="940"/>
    </location>
</feature>
<accession>A8Y3K4</accession>
<feature type="region of interest" description="Disordered" evidence="6">
    <location>
        <begin position="837"/>
        <end position="880"/>
    </location>
</feature>
<feature type="compositionally biased region" description="Basic residues" evidence="6">
    <location>
        <begin position="687"/>
        <end position="704"/>
    </location>
</feature>
<reference evidence="8 9" key="2">
    <citation type="journal article" date="2011" name="PLoS Genet.">
        <title>Caenorhabditis briggsae recombinant inbred line genotypes reveal inter-strain incompatibility and the evolution of recombination.</title>
        <authorList>
            <person name="Ross J.A."/>
            <person name="Koboldt D.C."/>
            <person name="Staisch J.E."/>
            <person name="Chamberlin H.M."/>
            <person name="Gupta B.P."/>
            <person name="Miller R.D."/>
            <person name="Baird S.E."/>
            <person name="Haag E.S."/>
        </authorList>
    </citation>
    <scope>NUCLEOTIDE SEQUENCE [LARGE SCALE GENOMIC DNA]</scope>
    <source>
        <strain evidence="8 9">AF16</strain>
    </source>
</reference>
<sequence length="1111" mass="123176">MNPDFLEFKEDVWDLDQWKKAEKFYTSRRLTIASLEHFGHFQAGFIRIKATNSNQMVDLKKKMSEDPSSAKRRKIDDIEEEEEDVIVQDDAIVEFPEEPEDESSPIVAEESGPLEMPKRHEEPAEPDVDIVGDVDEEEPEHLLHPEDDELIPDESSSDELMRTPTKKRFSSRVPEQDHANSDGERVFSNFPCQVIPETLGRMTRTPPEGENLIVYKNANGRLRIFVEGNGKSYSVYSNLTHKPCTVCNRIMKIGEMHLNFPADLDRRRIWANLLGFKYKDILRSKMGPVSFSIAAGPICTEHFAEECFRNHNFNKSAIEAFGVPVAISPDVKTTPSKKRVPWVCTICDFHSCSVVELQTHLLDHTEEMLKKKDSLVDVPEAGFMCPFCRKCTYGYKTISGYRRHLNAGPIHHCHLRRIYEFAKMNCRATELDPVDSWDNWTRRNVYVAYHGCEPPANEIVLTPSPTKKAYTQNPEERTRMVHDAERRKKAVRSLSFVGKEGGTSVNDHNVMQRQVYLQIRRELEHAKKTEALSEAGLASGDLRRRVIGGMGRAEGGGGEDNWLESMGMEEEQIEEDTSDPQTPMGSAEKKSSSQPTPIATSSVTSSPVKKPILEVKPAASAPPTPVKKRKIAPATVEPKAPPPEDAPEDTPEEVAISSEEARERQKLRDEQFAEMVQKRSQQVKRLINAKKFKKSERSPQKPRKALQYTLMKGITSSGEAVTSSVEEGKSPSTRDQSPEARSSPKPSTSTAKKTHQSAPAVRVTRSQKAGIPTPPAPPKSNKAPEPTAPESSESSQKSSAPESPAPESPRAPEERPLKSMLARSLTAGVRPSMAKYHVPLEQEKPSGTTSSGVPTGAGTAKSISTGSILPRRAGSSSPGGIFSQRVMGAVAQEKGMSKRPSVLARRPLILSPRKRGSTTPRQMFSHHESSPLISASSPMGMTASSSHDDIIISAKDLEVGMIEEVIDSVASGNATTSDDVLIHGSDRALTLVEALAGGTGSDVKDQDFEEITKKMNEDNHYYRAMEDAIRGRTVTKMRADMRLSRQCIRQIEAARARARLFGEGSEGDYQIWFSNDGAQVVSLHKNNPKWKDPQDNPQQPGPSTSSSSHQA</sequence>
<dbReference type="InterPro" id="IPR013087">
    <property type="entry name" value="Znf_C2H2_type"/>
</dbReference>
<evidence type="ECO:0000256" key="6">
    <source>
        <dbReference type="SAM" id="MobiDB-lite"/>
    </source>
</evidence>
<keyword evidence="3" id="KW-0862">Zinc</keyword>
<keyword evidence="2 5" id="KW-0863">Zinc-finger</keyword>
<feature type="region of interest" description="Disordered" evidence="6">
    <location>
        <begin position="60"/>
        <end position="81"/>
    </location>
</feature>
<feature type="compositionally biased region" description="Basic and acidic residues" evidence="6">
    <location>
        <begin position="60"/>
        <end position="69"/>
    </location>
</feature>
<dbReference type="HOGENOM" id="CLU_010483_0_0_1"/>
<feature type="compositionally biased region" description="Polar residues" evidence="6">
    <location>
        <begin position="714"/>
        <end position="735"/>
    </location>
</feature>
<evidence type="ECO:0000256" key="5">
    <source>
        <dbReference type="PROSITE-ProRule" id="PRU00309"/>
    </source>
</evidence>
<protein>
    <submittedName>
        <fullName evidence="8">Protein CBR-LIN-36</fullName>
    </submittedName>
</protein>
<feature type="region of interest" description="Disordered" evidence="6">
    <location>
        <begin position="141"/>
        <end position="185"/>
    </location>
</feature>
<dbReference type="Proteomes" id="UP000008549">
    <property type="component" value="Unassembled WGS sequence"/>
</dbReference>
<dbReference type="SMART" id="SM00355">
    <property type="entry name" value="ZnF_C2H2"/>
    <property type="match status" value="2"/>
</dbReference>
<dbReference type="WormBase" id="CBG22961">
    <property type="protein sequence ID" value="CBP20517"/>
    <property type="gene ID" value="WBGene00041402"/>
    <property type="gene designation" value="Cbr-lin-36"/>
</dbReference>
<keyword evidence="1" id="KW-0479">Metal-binding</keyword>
<evidence type="ECO:0000256" key="1">
    <source>
        <dbReference type="ARBA" id="ARBA00022723"/>
    </source>
</evidence>
<dbReference type="PROSITE" id="PS50950">
    <property type="entry name" value="ZF_THAP"/>
    <property type="match status" value="1"/>
</dbReference>
<feature type="compositionally biased region" description="Basic and acidic residues" evidence="6">
    <location>
        <begin position="474"/>
        <end position="485"/>
    </location>
</feature>
<evidence type="ECO:0000313" key="8">
    <source>
        <dbReference type="EMBL" id="CAP39473.2"/>
    </source>
</evidence>
<dbReference type="OMA" id="YSNDGAQ"/>
<dbReference type="GO" id="GO:0008270">
    <property type="term" value="F:zinc ion binding"/>
    <property type="evidence" value="ECO:0007669"/>
    <property type="project" value="UniProtKB-KW"/>
</dbReference>
<dbReference type="STRING" id="6238.A8Y3K4"/>
<dbReference type="EMBL" id="HE600964">
    <property type="protein sequence ID" value="CAP39473.2"/>
    <property type="molecule type" value="Genomic_DNA"/>
</dbReference>
<feature type="compositionally biased region" description="Low complexity" evidence="6">
    <location>
        <begin position="1097"/>
        <end position="1111"/>
    </location>
</feature>
<feature type="compositionally biased region" description="Polar residues" evidence="6">
    <location>
        <begin position="592"/>
        <end position="607"/>
    </location>
</feature>
<feature type="region of interest" description="Disordered" evidence="6">
    <location>
        <begin position="569"/>
        <end position="818"/>
    </location>
</feature>
<reference evidence="8 9" key="1">
    <citation type="journal article" date="2003" name="PLoS Biol.">
        <title>The genome sequence of Caenorhabditis briggsae: a platform for comparative genomics.</title>
        <authorList>
            <person name="Stein L.D."/>
            <person name="Bao Z."/>
            <person name="Blasiar D."/>
            <person name="Blumenthal T."/>
            <person name="Brent M.R."/>
            <person name="Chen N."/>
            <person name="Chinwalla A."/>
            <person name="Clarke L."/>
            <person name="Clee C."/>
            <person name="Coghlan A."/>
            <person name="Coulson A."/>
            <person name="D'Eustachio P."/>
            <person name="Fitch D.H."/>
            <person name="Fulton L.A."/>
            <person name="Fulton R.E."/>
            <person name="Griffiths-Jones S."/>
            <person name="Harris T.W."/>
            <person name="Hillier L.W."/>
            <person name="Kamath R."/>
            <person name="Kuwabara P.E."/>
            <person name="Mardis E.R."/>
            <person name="Marra M.A."/>
            <person name="Miner T.L."/>
            <person name="Minx P."/>
            <person name="Mullikin J.C."/>
            <person name="Plumb R.W."/>
            <person name="Rogers J."/>
            <person name="Schein J.E."/>
            <person name="Sohrmann M."/>
            <person name="Spieth J."/>
            <person name="Stajich J.E."/>
            <person name="Wei C."/>
            <person name="Willey D."/>
            <person name="Wilson R.K."/>
            <person name="Durbin R."/>
            <person name="Waterston R.H."/>
        </authorList>
    </citation>
    <scope>NUCLEOTIDE SEQUENCE [LARGE SCALE GENOMIC DNA]</scope>
    <source>
        <strain evidence="8 9">AF16</strain>
    </source>
</reference>
<dbReference type="InterPro" id="IPR053361">
    <property type="entry name" value="Vulval_dev_neg_regulator"/>
</dbReference>
<dbReference type="InterPro" id="IPR002900">
    <property type="entry name" value="DUF38/FTH_CAE_spp"/>
</dbReference>
<dbReference type="InParanoid" id="A8Y3K4"/>